<evidence type="ECO:0000256" key="5">
    <source>
        <dbReference type="ARBA" id="ARBA00022618"/>
    </source>
</evidence>
<comment type="subcellular location">
    <subcellularLocation>
        <location evidence="11">Cytoplasm</location>
    </subcellularLocation>
    <text evidence="11">About half TF is bound to the ribosome near the polypeptide exit tunnel while the other half is free in the cytoplasm.</text>
</comment>
<gene>
    <name evidence="11 17" type="primary">tig</name>
    <name evidence="17" type="ORF">PMG71_10960</name>
</gene>
<comment type="caution">
    <text evidence="17">The sequence shown here is derived from an EMBL/GenBank/DDBJ whole genome shotgun (WGS) entry which is preliminary data.</text>
</comment>
<dbReference type="SUPFAM" id="SSF54534">
    <property type="entry name" value="FKBP-like"/>
    <property type="match status" value="1"/>
</dbReference>
<comment type="function">
    <text evidence="11">Involved in protein export. Acts as a chaperone by maintaining the newly synthesized protein in an open conformation. Functions as a peptidyl-prolyl cis-trans isomerase.</text>
</comment>
<dbReference type="InterPro" id="IPR005215">
    <property type="entry name" value="Trig_fac"/>
</dbReference>
<keyword evidence="14" id="KW-0175">Coiled coil</keyword>
<evidence type="ECO:0000256" key="10">
    <source>
        <dbReference type="ARBA" id="ARBA00029986"/>
    </source>
</evidence>
<evidence type="ECO:0000256" key="2">
    <source>
        <dbReference type="ARBA" id="ARBA00005464"/>
    </source>
</evidence>
<evidence type="ECO:0000256" key="7">
    <source>
        <dbReference type="ARBA" id="ARBA00023186"/>
    </source>
</evidence>
<dbReference type="Gene3D" id="3.30.70.1050">
    <property type="entry name" value="Trigger factor ribosome-binding domain"/>
    <property type="match status" value="1"/>
</dbReference>
<proteinExistence type="inferred from homology"/>
<dbReference type="HAMAP" id="MF_00303">
    <property type="entry name" value="Trigger_factor_Tig"/>
    <property type="match status" value="1"/>
</dbReference>
<feature type="coiled-coil region" evidence="14">
    <location>
        <begin position="415"/>
        <end position="442"/>
    </location>
</feature>
<comment type="catalytic activity">
    <reaction evidence="1 11 12">
        <text>[protein]-peptidylproline (omega=180) = [protein]-peptidylproline (omega=0)</text>
        <dbReference type="Rhea" id="RHEA:16237"/>
        <dbReference type="Rhea" id="RHEA-COMP:10747"/>
        <dbReference type="Rhea" id="RHEA-COMP:10748"/>
        <dbReference type="ChEBI" id="CHEBI:83833"/>
        <dbReference type="ChEBI" id="CHEBI:83834"/>
        <dbReference type="EC" id="5.2.1.8"/>
    </reaction>
</comment>
<dbReference type="SUPFAM" id="SSF109998">
    <property type="entry name" value="Triger factor/SurA peptide-binding domain-like"/>
    <property type="match status" value="1"/>
</dbReference>
<dbReference type="EMBL" id="JAQOSP010000074">
    <property type="protein sequence ID" value="MDJ1169947.1"/>
    <property type="molecule type" value="Genomic_DNA"/>
</dbReference>
<name>A0ABT7ASQ4_9CYAN</name>
<keyword evidence="8 11" id="KW-0413">Isomerase</keyword>
<comment type="domain">
    <text evidence="11">Consists of 3 domains; the N-terminus binds the ribosome, the middle domain has PPIase activity, while the C-terminus has intrinsic chaperone activity on its own.</text>
</comment>
<dbReference type="GO" id="GO:0003755">
    <property type="term" value="F:peptidyl-prolyl cis-trans isomerase activity"/>
    <property type="evidence" value="ECO:0007669"/>
    <property type="project" value="UniProtKB-EC"/>
</dbReference>
<evidence type="ECO:0000256" key="8">
    <source>
        <dbReference type="ARBA" id="ARBA00023235"/>
    </source>
</evidence>
<dbReference type="InterPro" id="IPR036611">
    <property type="entry name" value="Trigger_fac_ribosome-bd_sf"/>
</dbReference>
<keyword evidence="9 11" id="KW-0131">Cell cycle</keyword>
<dbReference type="PROSITE" id="PS50059">
    <property type="entry name" value="FKBP_PPIASE"/>
    <property type="match status" value="1"/>
</dbReference>
<evidence type="ECO:0000256" key="4">
    <source>
        <dbReference type="ARBA" id="ARBA00016902"/>
    </source>
</evidence>
<dbReference type="Gene3D" id="3.10.50.40">
    <property type="match status" value="1"/>
</dbReference>
<evidence type="ECO:0000259" key="16">
    <source>
        <dbReference type="PROSITE" id="PS50059"/>
    </source>
</evidence>
<evidence type="ECO:0000313" key="17">
    <source>
        <dbReference type="EMBL" id="MDJ1169947.1"/>
    </source>
</evidence>
<dbReference type="PIRSF" id="PIRSF003095">
    <property type="entry name" value="Trigger_factor"/>
    <property type="match status" value="1"/>
</dbReference>
<dbReference type="InterPro" id="IPR008881">
    <property type="entry name" value="Trigger_fac_ribosome-bd_bac"/>
</dbReference>
<feature type="compositionally biased region" description="Acidic residues" evidence="15">
    <location>
        <begin position="483"/>
        <end position="493"/>
    </location>
</feature>
<evidence type="ECO:0000256" key="12">
    <source>
        <dbReference type="PROSITE-ProRule" id="PRU00277"/>
    </source>
</evidence>
<dbReference type="EC" id="5.2.1.8" evidence="3 11"/>
<evidence type="ECO:0000256" key="1">
    <source>
        <dbReference type="ARBA" id="ARBA00000971"/>
    </source>
</evidence>
<evidence type="ECO:0000256" key="11">
    <source>
        <dbReference type="HAMAP-Rule" id="MF_00303"/>
    </source>
</evidence>
<accession>A0ABT7ASQ4</accession>
<keyword evidence="6 11" id="KW-0697">Rotamase</keyword>
<dbReference type="InterPro" id="IPR037041">
    <property type="entry name" value="Trigger_fac_C_sf"/>
</dbReference>
<reference evidence="17 18" key="1">
    <citation type="submission" date="2023-01" db="EMBL/GenBank/DDBJ databases">
        <title>Novel diversity within Roseofilum (Cyanobacteria; Desertifilaceae) from marine benthic mats with descriptions of four novel species.</title>
        <authorList>
            <person name="Wang Y."/>
            <person name="Berthold D.E."/>
            <person name="Hu J."/>
            <person name="Lefler F.W."/>
            <person name="Laughinghouse H.D. IV."/>
        </authorList>
    </citation>
    <scope>NUCLEOTIDE SEQUENCE [LARGE SCALE GENOMIC DNA]</scope>
    <source>
        <strain evidence="17 18">BLCC-M154</strain>
    </source>
</reference>
<dbReference type="Pfam" id="PF00254">
    <property type="entry name" value="FKBP_C"/>
    <property type="match status" value="1"/>
</dbReference>
<organism evidence="17 18">
    <name type="scientific">Roseofilum acuticapitatum BLCC-M154</name>
    <dbReference type="NCBI Taxonomy" id="3022444"/>
    <lineage>
        <taxon>Bacteria</taxon>
        <taxon>Bacillati</taxon>
        <taxon>Cyanobacteriota</taxon>
        <taxon>Cyanophyceae</taxon>
        <taxon>Desertifilales</taxon>
        <taxon>Desertifilaceae</taxon>
        <taxon>Roseofilum</taxon>
        <taxon>Roseofilum acuticapitatum</taxon>
    </lineage>
</organism>
<evidence type="ECO:0000256" key="15">
    <source>
        <dbReference type="SAM" id="MobiDB-lite"/>
    </source>
</evidence>
<dbReference type="InterPro" id="IPR001179">
    <property type="entry name" value="PPIase_FKBP_dom"/>
</dbReference>
<comment type="similarity">
    <text evidence="2 11 13">Belongs to the FKBP-type PPIase family. Tig subfamily.</text>
</comment>
<keyword evidence="11" id="KW-0963">Cytoplasm</keyword>
<dbReference type="SUPFAM" id="SSF102735">
    <property type="entry name" value="Trigger factor ribosome-binding domain"/>
    <property type="match status" value="1"/>
</dbReference>
<dbReference type="InterPro" id="IPR008880">
    <property type="entry name" value="Trigger_fac_C"/>
</dbReference>
<evidence type="ECO:0000256" key="14">
    <source>
        <dbReference type="SAM" id="Coils"/>
    </source>
</evidence>
<keyword evidence="18" id="KW-1185">Reference proteome</keyword>
<evidence type="ECO:0000313" key="18">
    <source>
        <dbReference type="Proteomes" id="UP001235303"/>
    </source>
</evidence>
<evidence type="ECO:0000256" key="3">
    <source>
        <dbReference type="ARBA" id="ARBA00013194"/>
    </source>
</evidence>
<dbReference type="PANTHER" id="PTHR30560">
    <property type="entry name" value="TRIGGER FACTOR CHAPERONE AND PEPTIDYL-PROLYL CIS/TRANS ISOMERASE"/>
    <property type="match status" value="1"/>
</dbReference>
<feature type="region of interest" description="Disordered" evidence="15">
    <location>
        <begin position="472"/>
        <end position="499"/>
    </location>
</feature>
<dbReference type="NCBIfam" id="TIGR00115">
    <property type="entry name" value="tig"/>
    <property type="match status" value="1"/>
</dbReference>
<evidence type="ECO:0000256" key="6">
    <source>
        <dbReference type="ARBA" id="ARBA00023110"/>
    </source>
</evidence>
<dbReference type="PANTHER" id="PTHR30560:SF3">
    <property type="entry name" value="TRIGGER FACTOR-LIKE PROTEIN TIG, CHLOROPLASTIC"/>
    <property type="match status" value="1"/>
</dbReference>
<dbReference type="Pfam" id="PF05697">
    <property type="entry name" value="Trigger_N"/>
    <property type="match status" value="1"/>
</dbReference>
<keyword evidence="7 11" id="KW-0143">Chaperone</keyword>
<dbReference type="InterPro" id="IPR046357">
    <property type="entry name" value="PPIase_dom_sf"/>
</dbReference>
<evidence type="ECO:0000256" key="13">
    <source>
        <dbReference type="RuleBase" id="RU003914"/>
    </source>
</evidence>
<protein>
    <recommendedName>
        <fullName evidence="4 11">Trigger factor</fullName>
        <shortName evidence="11">TF</shortName>
        <ecNumber evidence="3 11">5.2.1.8</ecNumber>
    </recommendedName>
    <alternativeName>
        <fullName evidence="10 11">PPIase</fullName>
    </alternativeName>
</protein>
<dbReference type="Proteomes" id="UP001235303">
    <property type="component" value="Unassembled WGS sequence"/>
</dbReference>
<dbReference type="Pfam" id="PF05698">
    <property type="entry name" value="Trigger_C"/>
    <property type="match status" value="1"/>
</dbReference>
<dbReference type="InterPro" id="IPR027304">
    <property type="entry name" value="Trigger_fact/SurA_dom_sf"/>
</dbReference>
<evidence type="ECO:0000256" key="9">
    <source>
        <dbReference type="ARBA" id="ARBA00023306"/>
    </source>
</evidence>
<keyword evidence="5 11" id="KW-0132">Cell division</keyword>
<sequence>MNPLLYNTIAWCVRSLTLPFTARGSIPIQYTDLVMKVTQEKLPASQIGLEIEVPAETSKAAYEQVIKEFSRSVKLPGFRKGKIPRHVLIQQLGSENLKAAAVEKLIKQSVDEAIAQEKLETIGSPQLTSEFDSLVSQFKPGESITFNAAVDVPPEVKLGEYKGLSVKAEEIKPDPEAVNEVLKSEQEKRATLIPIEDRACQLKDVAVVDFVGRRVAAEGEELPEPVEIPGASATDFQLEMESDRFIPGFIDGIVGMSQGETKTIAVTFPDEYPQEDIAGKPAEFEITLKEIKERELPELDDEFAEEISEFETLEALKASLTERFAKEAENKTKTNKHKALVEALLEKVEIDLPETLIEETVTQQLTQMAMQLANQGIDINKILTADRVPQLRQNTRPEAIKALRESLAIAEIAKQESLQADEAEIKAKMEELLKASEEIKDADPDRLKDYITEDLNREKVLEWLEANGTVELVPEGSLKSEEETPEATEDEAQATESST</sequence>
<feature type="domain" description="PPIase FKBP-type" evidence="16">
    <location>
        <begin position="203"/>
        <end position="300"/>
    </location>
</feature>
<dbReference type="Gene3D" id="1.10.3120.10">
    <property type="entry name" value="Trigger factor, C-terminal domain"/>
    <property type="match status" value="1"/>
</dbReference>